<keyword evidence="8" id="KW-1185">Reference proteome</keyword>
<evidence type="ECO:0000256" key="3">
    <source>
        <dbReference type="ARBA" id="ARBA00022777"/>
    </source>
</evidence>
<reference evidence="7 8" key="1">
    <citation type="submission" date="2019-03" db="EMBL/GenBank/DDBJ databases">
        <title>Genomic Encyclopedia of Type Strains, Phase IV (KMG-IV): sequencing the most valuable type-strain genomes for metagenomic binning, comparative biology and taxonomic classification.</title>
        <authorList>
            <person name="Goeker M."/>
        </authorList>
    </citation>
    <scope>NUCLEOTIDE SEQUENCE [LARGE SCALE GENOMIC DNA]</scope>
    <source>
        <strain evidence="7 8">DSM 15505</strain>
    </source>
</reference>
<evidence type="ECO:0000313" key="8">
    <source>
        <dbReference type="Proteomes" id="UP000295830"/>
    </source>
</evidence>
<organism evidence="7 8">
    <name type="scientific">Halospina denitrificans</name>
    <dbReference type="NCBI Taxonomy" id="332522"/>
    <lineage>
        <taxon>Bacteria</taxon>
        <taxon>Pseudomonadati</taxon>
        <taxon>Pseudomonadota</taxon>
        <taxon>Gammaproteobacteria</taxon>
        <taxon>Halospina</taxon>
    </lineage>
</organism>
<evidence type="ECO:0000259" key="6">
    <source>
        <dbReference type="PROSITE" id="PS51746"/>
    </source>
</evidence>
<dbReference type="CDD" id="cd14014">
    <property type="entry name" value="STKc_PknB_like"/>
    <property type="match status" value="1"/>
</dbReference>
<dbReference type="Gene3D" id="3.60.40.10">
    <property type="entry name" value="PPM-type phosphatase domain"/>
    <property type="match status" value="1"/>
</dbReference>
<dbReference type="SUPFAM" id="SSF81606">
    <property type="entry name" value="PP2C-like"/>
    <property type="match status" value="1"/>
</dbReference>
<dbReference type="OrthoDB" id="9801841at2"/>
<keyword evidence="1" id="KW-0808">Transferase</keyword>
<feature type="domain" description="PPM-type phosphatase" evidence="6">
    <location>
        <begin position="8"/>
        <end position="239"/>
    </location>
</feature>
<feature type="domain" description="Protein kinase" evidence="5">
    <location>
        <begin position="272"/>
        <end position="532"/>
    </location>
</feature>
<dbReference type="InterPro" id="IPR001932">
    <property type="entry name" value="PPM-type_phosphatase-like_dom"/>
</dbReference>
<dbReference type="SMART" id="SM00331">
    <property type="entry name" value="PP2C_SIG"/>
    <property type="match status" value="1"/>
</dbReference>
<keyword evidence="7" id="KW-0723">Serine/threonine-protein kinase</keyword>
<evidence type="ECO:0000256" key="2">
    <source>
        <dbReference type="ARBA" id="ARBA00022741"/>
    </source>
</evidence>
<keyword evidence="2" id="KW-0547">Nucleotide-binding</keyword>
<proteinExistence type="predicted"/>
<evidence type="ECO:0000256" key="1">
    <source>
        <dbReference type="ARBA" id="ARBA00022679"/>
    </source>
</evidence>
<dbReference type="Proteomes" id="UP000295830">
    <property type="component" value="Unassembled WGS sequence"/>
</dbReference>
<keyword evidence="4" id="KW-0067">ATP-binding</keyword>
<dbReference type="RefSeq" id="WP_133736405.1">
    <property type="nucleotide sequence ID" value="NZ_SOAX01000004.1"/>
</dbReference>
<dbReference type="Gene3D" id="3.30.200.20">
    <property type="entry name" value="Phosphorylase Kinase, domain 1"/>
    <property type="match status" value="1"/>
</dbReference>
<dbReference type="GO" id="GO:0005524">
    <property type="term" value="F:ATP binding"/>
    <property type="evidence" value="ECO:0007669"/>
    <property type="project" value="UniProtKB-KW"/>
</dbReference>
<dbReference type="SMART" id="SM00332">
    <property type="entry name" value="PP2Cc"/>
    <property type="match status" value="1"/>
</dbReference>
<dbReference type="InterPro" id="IPR000719">
    <property type="entry name" value="Prot_kinase_dom"/>
</dbReference>
<dbReference type="PANTHER" id="PTHR43289:SF6">
    <property type="entry name" value="SERINE_THREONINE-PROTEIN KINASE NEKL-3"/>
    <property type="match status" value="1"/>
</dbReference>
<gene>
    <name evidence="7" type="ORF">DES49_2169</name>
</gene>
<dbReference type="Pfam" id="PF13672">
    <property type="entry name" value="PP2C_2"/>
    <property type="match status" value="1"/>
</dbReference>
<keyword evidence="3 7" id="KW-0418">Kinase</keyword>
<evidence type="ECO:0000313" key="7">
    <source>
        <dbReference type="EMBL" id="TDT40403.1"/>
    </source>
</evidence>
<dbReference type="InterPro" id="IPR036457">
    <property type="entry name" value="PPM-type-like_dom_sf"/>
</dbReference>
<dbReference type="SUPFAM" id="SSF56112">
    <property type="entry name" value="Protein kinase-like (PK-like)"/>
    <property type="match status" value="1"/>
</dbReference>
<protein>
    <submittedName>
        <fullName evidence="7">Serine/threonine protein kinase</fullName>
    </submittedName>
</protein>
<dbReference type="PROSITE" id="PS50011">
    <property type="entry name" value="PROTEIN_KINASE_DOM"/>
    <property type="match status" value="1"/>
</dbReference>
<evidence type="ECO:0000256" key="4">
    <source>
        <dbReference type="ARBA" id="ARBA00022840"/>
    </source>
</evidence>
<evidence type="ECO:0000259" key="5">
    <source>
        <dbReference type="PROSITE" id="PS50011"/>
    </source>
</evidence>
<dbReference type="GO" id="GO:0004674">
    <property type="term" value="F:protein serine/threonine kinase activity"/>
    <property type="evidence" value="ECO:0007669"/>
    <property type="project" value="UniProtKB-KW"/>
</dbReference>
<dbReference type="PROSITE" id="PS51746">
    <property type="entry name" value="PPM_2"/>
    <property type="match status" value="1"/>
</dbReference>
<sequence length="575" mass="64084">MTAHLRVSVGQYSDAGSKPANQDAHGARIPDDAELDSKGVAMALADGISTSDVGHIASETAIKSFLQDYYCTSAAWSVKKSGQRVIDATNAWLHWHTNNSWARYDKDRGYVCTFTGLVIKSTTAHLFHIGDSRAYRVQGRTLEQLTRDHRHWVSAGKSYLGRALGVENRLEIDYQSFTVEAGDTFVLATDGVYEALTPETVTAVIRAHSDDLDAAARRLVSDAYNQGSTDNLTAQILRVDAVPPPALREYQQRATELPFPPALGARSLIDGYEIIRELHVSSRSHVYLAMDSETGRPVSLKVPASDLREDPVALEQFLAEEWIARRVNSPFVLRPSDRSHAQNYLYVVTEYIEGQTLTQWMRDNPCAEFGQVRTLVEQIGKGLRAFHRQDMIHQDVRPENVMIDSSGTAKLIDFGAVRVAGISEGAARNGEPILGTEQYSAPEYFMGEGGSARSDVFSLAVITYQMLTGRLPYGPEAAQVRTRAGLNRLRYHPVSHYNRGCPAWIDGTLRKALHPHPEHRYAEVSEFLHDLRHPRPEFINAERPPLIERNPEAFWKGVSLILAAIVVTQLILHHQ</sequence>
<dbReference type="EMBL" id="SOAX01000004">
    <property type="protein sequence ID" value="TDT40403.1"/>
    <property type="molecule type" value="Genomic_DNA"/>
</dbReference>
<dbReference type="CDD" id="cd00143">
    <property type="entry name" value="PP2Cc"/>
    <property type="match status" value="1"/>
</dbReference>
<dbReference type="InterPro" id="IPR008266">
    <property type="entry name" value="Tyr_kinase_AS"/>
</dbReference>
<dbReference type="InterPro" id="IPR011009">
    <property type="entry name" value="Kinase-like_dom_sf"/>
</dbReference>
<dbReference type="Pfam" id="PF00069">
    <property type="entry name" value="Pkinase"/>
    <property type="match status" value="1"/>
</dbReference>
<dbReference type="AlphaFoldDB" id="A0A4R7JSX1"/>
<dbReference type="Gene3D" id="1.10.510.10">
    <property type="entry name" value="Transferase(Phosphotransferase) domain 1"/>
    <property type="match status" value="1"/>
</dbReference>
<dbReference type="PANTHER" id="PTHR43289">
    <property type="entry name" value="MITOGEN-ACTIVATED PROTEIN KINASE KINASE KINASE 20-RELATED"/>
    <property type="match status" value="1"/>
</dbReference>
<accession>A0A4R7JSX1</accession>
<comment type="caution">
    <text evidence="7">The sequence shown here is derived from an EMBL/GenBank/DDBJ whole genome shotgun (WGS) entry which is preliminary data.</text>
</comment>
<dbReference type="PROSITE" id="PS00109">
    <property type="entry name" value="PROTEIN_KINASE_TYR"/>
    <property type="match status" value="1"/>
</dbReference>
<name>A0A4R7JSX1_9GAMM</name>